<dbReference type="Gene3D" id="1.25.40.10">
    <property type="entry name" value="Tetratricopeptide repeat domain"/>
    <property type="match status" value="1"/>
</dbReference>
<dbReference type="InterPro" id="IPR011990">
    <property type="entry name" value="TPR-like_helical_dom_sf"/>
</dbReference>
<keyword evidence="2 3" id="KW-0802">TPR repeat</keyword>
<dbReference type="RefSeq" id="WP_048598169.1">
    <property type="nucleotide sequence ID" value="NZ_CBFHGK010000001.1"/>
</dbReference>
<gene>
    <name evidence="4" type="ORF">NIG5292_00557</name>
</gene>
<keyword evidence="5" id="KW-1185">Reference proteome</keyword>
<dbReference type="PANTHER" id="PTHR45831:SF2">
    <property type="entry name" value="LD24721P"/>
    <property type="match status" value="1"/>
</dbReference>
<dbReference type="AlphaFoldDB" id="A0A0U1NIF5"/>
<dbReference type="SMART" id="SM00028">
    <property type="entry name" value="TPR"/>
    <property type="match status" value="3"/>
</dbReference>
<dbReference type="GO" id="GO:0016020">
    <property type="term" value="C:membrane"/>
    <property type="evidence" value="ECO:0007669"/>
    <property type="project" value="TreeGrafter"/>
</dbReference>
<proteinExistence type="predicted"/>
<feature type="repeat" description="TPR" evidence="3">
    <location>
        <begin position="118"/>
        <end position="151"/>
    </location>
</feature>
<dbReference type="EMBL" id="CVQV01000003">
    <property type="protein sequence ID" value="CRK74524.1"/>
    <property type="molecule type" value="Genomic_DNA"/>
</dbReference>
<evidence type="ECO:0000313" key="5">
    <source>
        <dbReference type="Proteomes" id="UP000048949"/>
    </source>
</evidence>
<sequence>MGLQLFVANIAMAGPAAEIVDRLKNATPDSYAVIERELENAWSRSGSASADLLLQRGRNAMEAGEFKVAIGHLTALVDHAPEFAEGWNARATAYFNLEMYGPALDDIRQALVLNPNHYKAMSGFGIILERSGNLQAALDAFRKAASIHPNREDIATAIERLEREVGGQQA</sequence>
<feature type="repeat" description="TPR" evidence="3">
    <location>
        <begin position="84"/>
        <end position="117"/>
    </location>
</feature>
<dbReference type="PANTHER" id="PTHR45831">
    <property type="entry name" value="LD24721P"/>
    <property type="match status" value="1"/>
</dbReference>
<dbReference type="PROSITE" id="PS50005">
    <property type="entry name" value="TPR"/>
    <property type="match status" value="2"/>
</dbReference>
<dbReference type="SUPFAM" id="SSF48452">
    <property type="entry name" value="TPR-like"/>
    <property type="match status" value="1"/>
</dbReference>
<dbReference type="InterPro" id="IPR047150">
    <property type="entry name" value="SGT"/>
</dbReference>
<dbReference type="GO" id="GO:0060090">
    <property type="term" value="F:molecular adaptor activity"/>
    <property type="evidence" value="ECO:0007669"/>
    <property type="project" value="TreeGrafter"/>
</dbReference>
<accession>A0A0U1NIF5</accession>
<evidence type="ECO:0000256" key="3">
    <source>
        <dbReference type="PROSITE-ProRule" id="PRU00339"/>
    </source>
</evidence>
<evidence type="ECO:0000256" key="1">
    <source>
        <dbReference type="ARBA" id="ARBA00022737"/>
    </source>
</evidence>
<dbReference type="STRING" id="282199.GCA_001049735_00557"/>
<dbReference type="GO" id="GO:0072380">
    <property type="term" value="C:TRC complex"/>
    <property type="evidence" value="ECO:0007669"/>
    <property type="project" value="TreeGrafter"/>
</dbReference>
<dbReference type="Pfam" id="PF00515">
    <property type="entry name" value="TPR_1"/>
    <property type="match status" value="1"/>
</dbReference>
<evidence type="ECO:0000313" key="4">
    <source>
        <dbReference type="EMBL" id="CRK74524.1"/>
    </source>
</evidence>
<dbReference type="Proteomes" id="UP000048949">
    <property type="component" value="Unassembled WGS sequence"/>
</dbReference>
<reference evidence="4 5" key="1">
    <citation type="submission" date="2015-04" db="EMBL/GenBank/DDBJ databases">
        <authorList>
            <person name="Syromyatnikov M.Y."/>
            <person name="Popov V.N."/>
        </authorList>
    </citation>
    <scope>NUCLEOTIDE SEQUENCE [LARGE SCALE GENOMIC DNA]</scope>
    <source>
        <strain evidence="4 5">CECT 5292</strain>
    </source>
</reference>
<name>A0A0U1NIF5_9RHOB</name>
<dbReference type="GO" id="GO:0006620">
    <property type="term" value="P:post-translational protein targeting to endoplasmic reticulum membrane"/>
    <property type="evidence" value="ECO:0007669"/>
    <property type="project" value="TreeGrafter"/>
</dbReference>
<protein>
    <submittedName>
        <fullName evidence="4">Type IV pilus biogenesis/stability protein PilW</fullName>
    </submittedName>
</protein>
<dbReference type="InterPro" id="IPR019734">
    <property type="entry name" value="TPR_rpt"/>
</dbReference>
<keyword evidence="1" id="KW-0677">Repeat</keyword>
<organism evidence="4 5">
    <name type="scientific">Nereida ignava</name>
    <dbReference type="NCBI Taxonomy" id="282199"/>
    <lineage>
        <taxon>Bacteria</taxon>
        <taxon>Pseudomonadati</taxon>
        <taxon>Pseudomonadota</taxon>
        <taxon>Alphaproteobacteria</taxon>
        <taxon>Rhodobacterales</taxon>
        <taxon>Roseobacteraceae</taxon>
        <taxon>Nereida</taxon>
    </lineage>
</organism>
<evidence type="ECO:0000256" key="2">
    <source>
        <dbReference type="ARBA" id="ARBA00022803"/>
    </source>
</evidence>